<protein>
    <submittedName>
        <fullName evidence="1">Uncharacterized protein</fullName>
    </submittedName>
</protein>
<proteinExistence type="predicted"/>
<dbReference type="EMBL" id="JAACJN010000021">
    <property type="protein sequence ID" value="KAF5389525.1"/>
    <property type="molecule type" value="Genomic_DNA"/>
</dbReference>
<gene>
    <name evidence="1" type="ORF">D9757_004222</name>
</gene>
<dbReference type="OrthoDB" id="4980495at2759"/>
<evidence type="ECO:0000313" key="1">
    <source>
        <dbReference type="EMBL" id="KAF5389525.1"/>
    </source>
</evidence>
<accession>A0A8H5MCL6</accession>
<dbReference type="Proteomes" id="UP000518752">
    <property type="component" value="Unassembled WGS sequence"/>
</dbReference>
<sequence length="243" mass="26149">MSDPRIQQRTRPKSYTDQELAFLKSHLPEFERRTQSGVRGDAKKFALEKAALFISTFGLPPELVHVEEAEPRFKEEAKKKAGGPTTVLEEGAGKRQANYNVHFIWPDCIPSGAGAIVSGTLNSGLNSSWNTINVATPPVMPYAPTSGTSATASPTQANLLSPIQYAKCTEAPVSLLCPHINTVNLQITSATLRDSFSRGIDSSSLASMIQSFALANPSATPLTPVINSLFEAVTSELRDPVHV</sequence>
<dbReference type="AlphaFoldDB" id="A0A8H5MCL6"/>
<comment type="caution">
    <text evidence="1">The sequence shown here is derived from an EMBL/GenBank/DDBJ whole genome shotgun (WGS) entry which is preliminary data.</text>
</comment>
<keyword evidence="2" id="KW-1185">Reference proteome</keyword>
<evidence type="ECO:0000313" key="2">
    <source>
        <dbReference type="Proteomes" id="UP000518752"/>
    </source>
</evidence>
<name>A0A8H5MCL6_9AGAR</name>
<reference evidence="1 2" key="1">
    <citation type="journal article" date="2020" name="ISME J.">
        <title>Uncovering the hidden diversity of litter-decomposition mechanisms in mushroom-forming fungi.</title>
        <authorList>
            <person name="Floudas D."/>
            <person name="Bentzer J."/>
            <person name="Ahren D."/>
            <person name="Johansson T."/>
            <person name="Persson P."/>
            <person name="Tunlid A."/>
        </authorList>
    </citation>
    <scope>NUCLEOTIDE SEQUENCE [LARGE SCALE GENOMIC DNA]</scope>
    <source>
        <strain evidence="1 2">CBS 406.79</strain>
    </source>
</reference>
<organism evidence="1 2">
    <name type="scientific">Collybiopsis confluens</name>
    <dbReference type="NCBI Taxonomy" id="2823264"/>
    <lineage>
        <taxon>Eukaryota</taxon>
        <taxon>Fungi</taxon>
        <taxon>Dikarya</taxon>
        <taxon>Basidiomycota</taxon>
        <taxon>Agaricomycotina</taxon>
        <taxon>Agaricomycetes</taxon>
        <taxon>Agaricomycetidae</taxon>
        <taxon>Agaricales</taxon>
        <taxon>Marasmiineae</taxon>
        <taxon>Omphalotaceae</taxon>
        <taxon>Collybiopsis</taxon>
    </lineage>
</organism>